<dbReference type="EMBL" id="CAJJDP010000136">
    <property type="protein sequence ID" value="CAD8205415.1"/>
    <property type="molecule type" value="Genomic_DNA"/>
</dbReference>
<dbReference type="PANTHER" id="PTHR23084">
    <property type="entry name" value="PHOSPHATIDYLINOSITOL-4-PHOSPHATE 5-KINASE RELATED"/>
    <property type="match status" value="1"/>
</dbReference>
<dbReference type="PROSITE" id="PS50096">
    <property type="entry name" value="IQ"/>
    <property type="match status" value="1"/>
</dbReference>
<dbReference type="Pfam" id="PF00612">
    <property type="entry name" value="IQ"/>
    <property type="match status" value="1"/>
</dbReference>
<dbReference type="Proteomes" id="UP000683925">
    <property type="component" value="Unassembled WGS sequence"/>
</dbReference>
<comment type="caution">
    <text evidence="2">The sequence shown here is derived from an EMBL/GenBank/DDBJ whole genome shotgun (WGS) entry which is preliminary data.</text>
</comment>
<dbReference type="CDD" id="cd23767">
    <property type="entry name" value="IQCD"/>
    <property type="match status" value="1"/>
</dbReference>
<keyword evidence="1" id="KW-0677">Repeat</keyword>
<organism evidence="2 3">
    <name type="scientific">Paramecium octaurelia</name>
    <dbReference type="NCBI Taxonomy" id="43137"/>
    <lineage>
        <taxon>Eukaryota</taxon>
        <taxon>Sar</taxon>
        <taxon>Alveolata</taxon>
        <taxon>Ciliophora</taxon>
        <taxon>Intramacronucleata</taxon>
        <taxon>Oligohymenophorea</taxon>
        <taxon>Peniculida</taxon>
        <taxon>Parameciidae</taxon>
        <taxon>Paramecium</taxon>
    </lineage>
</organism>
<sequence length="323" mass="36807">MGICKSLPESTEDLLTMDSSGHKQTEILIKEDPSPIYDENKIIVIQALYRGHKVRKSLMTTLHSPETSAPTQVEQSKFCFDTNQLPDSDSTSILMKNGAIYKGEWKDGKANGKGKYSFQDSYVEGTWASNELQGEAIYVNGTETYKGQWLDSMFHGIGEYVYSDGRIYQGEWKKGLQHGMGKEIYNDRSIYEGKFKEGMKNGLGIIRLADGCVYEGEFENDQFHGYGSFIWPDRKMVFEGYWKNGTKHGNGTMKWGDGMRQILIQLIFKDESILVNIWKDLNMDMEKCYIVTVVVTKDNGSKDCKMELGYLFLRKGMKGKEFG</sequence>
<evidence type="ECO:0000313" key="3">
    <source>
        <dbReference type="Proteomes" id="UP000683925"/>
    </source>
</evidence>
<evidence type="ECO:0000256" key="1">
    <source>
        <dbReference type="ARBA" id="ARBA00022737"/>
    </source>
</evidence>
<dbReference type="SMART" id="SM00698">
    <property type="entry name" value="MORN"/>
    <property type="match status" value="6"/>
</dbReference>
<reference evidence="2" key="1">
    <citation type="submission" date="2021-01" db="EMBL/GenBank/DDBJ databases">
        <authorList>
            <consortium name="Genoscope - CEA"/>
            <person name="William W."/>
        </authorList>
    </citation>
    <scope>NUCLEOTIDE SEQUENCE</scope>
</reference>
<dbReference type="InterPro" id="IPR003409">
    <property type="entry name" value="MORN"/>
</dbReference>
<keyword evidence="3" id="KW-1185">Reference proteome</keyword>
<dbReference type="OrthoDB" id="270720at2759"/>
<evidence type="ECO:0000313" key="2">
    <source>
        <dbReference type="EMBL" id="CAD8205415.1"/>
    </source>
</evidence>
<dbReference type="OMA" id="NGTKHGN"/>
<name>A0A8S1XWI6_PAROT</name>
<gene>
    <name evidence="2" type="ORF">POCTA_138.1.T1350115</name>
</gene>
<proteinExistence type="predicted"/>
<dbReference type="PANTHER" id="PTHR23084:SF179">
    <property type="entry name" value="OS10G0565000 PROTEIN"/>
    <property type="match status" value="1"/>
</dbReference>
<dbReference type="AlphaFoldDB" id="A0A8S1XWI6"/>
<dbReference type="Pfam" id="PF02493">
    <property type="entry name" value="MORN"/>
    <property type="match status" value="6"/>
</dbReference>
<dbReference type="InterPro" id="IPR000048">
    <property type="entry name" value="IQ_motif_EF-hand-BS"/>
</dbReference>
<accession>A0A8S1XWI6</accession>
<protein>
    <recommendedName>
        <fullName evidence="4">MORN repeat protein</fullName>
    </recommendedName>
</protein>
<evidence type="ECO:0008006" key="4">
    <source>
        <dbReference type="Google" id="ProtNLM"/>
    </source>
</evidence>